<comment type="caution">
    <text evidence="1">The sequence shown here is derived from an EMBL/GenBank/DDBJ whole genome shotgun (WGS) entry which is preliminary data.</text>
</comment>
<name>A0ABN7WRP8_GIGMA</name>
<proteinExistence type="predicted"/>
<feature type="non-terminal residue" evidence="1">
    <location>
        <position position="1"/>
    </location>
</feature>
<dbReference type="Proteomes" id="UP000789901">
    <property type="component" value="Unassembled WGS sequence"/>
</dbReference>
<keyword evidence="2" id="KW-1185">Reference proteome</keyword>
<sequence>TISEKNLINLKKEMIYFYKIEHVNIDVISILVYKSSLKKNINDINKDITGMNFFTQKEAGNNVKYFRKWQSDLEQYNKAIESLDCRSQFSFESSLEKLRKIANNMKSVFNKEACHFFMILYKYANDKEAIYK</sequence>
<evidence type="ECO:0000313" key="2">
    <source>
        <dbReference type="Proteomes" id="UP000789901"/>
    </source>
</evidence>
<dbReference type="EMBL" id="CAJVQB010057567">
    <property type="protein sequence ID" value="CAG8838205.1"/>
    <property type="molecule type" value="Genomic_DNA"/>
</dbReference>
<organism evidence="1 2">
    <name type="scientific">Gigaspora margarita</name>
    <dbReference type="NCBI Taxonomy" id="4874"/>
    <lineage>
        <taxon>Eukaryota</taxon>
        <taxon>Fungi</taxon>
        <taxon>Fungi incertae sedis</taxon>
        <taxon>Mucoromycota</taxon>
        <taxon>Glomeromycotina</taxon>
        <taxon>Glomeromycetes</taxon>
        <taxon>Diversisporales</taxon>
        <taxon>Gigasporaceae</taxon>
        <taxon>Gigaspora</taxon>
    </lineage>
</organism>
<accession>A0ABN7WRP8</accession>
<gene>
    <name evidence="1" type="ORF">GMARGA_LOCUS33857</name>
</gene>
<reference evidence="1 2" key="1">
    <citation type="submission" date="2021-06" db="EMBL/GenBank/DDBJ databases">
        <authorList>
            <person name="Kallberg Y."/>
            <person name="Tangrot J."/>
            <person name="Rosling A."/>
        </authorList>
    </citation>
    <scope>NUCLEOTIDE SEQUENCE [LARGE SCALE GENOMIC DNA]</scope>
    <source>
        <strain evidence="1 2">120-4 pot B 10/14</strain>
    </source>
</reference>
<protein>
    <submittedName>
        <fullName evidence="1">25190_t:CDS:1</fullName>
    </submittedName>
</protein>
<evidence type="ECO:0000313" key="1">
    <source>
        <dbReference type="EMBL" id="CAG8838205.1"/>
    </source>
</evidence>